<comment type="caution">
    <text evidence="1">The sequence shown here is derived from an EMBL/GenBank/DDBJ whole genome shotgun (WGS) entry which is preliminary data.</text>
</comment>
<dbReference type="SFLD" id="SFLDG01135">
    <property type="entry name" value="C1.5.6:_HAD__Beta-PGM__Phospha"/>
    <property type="match status" value="1"/>
</dbReference>
<dbReference type="SFLD" id="SFLDG01129">
    <property type="entry name" value="C1.5:_HAD__Beta-PGM__Phosphata"/>
    <property type="match status" value="1"/>
</dbReference>
<dbReference type="PRINTS" id="PR00413">
    <property type="entry name" value="HADHALOGNASE"/>
</dbReference>
<dbReference type="NCBIfam" id="TIGR01509">
    <property type="entry name" value="HAD-SF-IA-v3"/>
    <property type="match status" value="1"/>
</dbReference>
<dbReference type="PANTHER" id="PTHR43434">
    <property type="entry name" value="PHOSPHOGLYCOLATE PHOSPHATASE"/>
    <property type="match status" value="1"/>
</dbReference>
<keyword evidence="2" id="KW-1185">Reference proteome</keyword>
<dbReference type="EMBL" id="ADKM02000080">
    <property type="protein sequence ID" value="EGC03074.1"/>
    <property type="molecule type" value="Genomic_DNA"/>
</dbReference>
<dbReference type="PANTHER" id="PTHR43434:SF1">
    <property type="entry name" value="PHOSPHOGLYCOLATE PHOSPHATASE"/>
    <property type="match status" value="1"/>
</dbReference>
<dbReference type="OrthoDB" id="9807630at2"/>
<dbReference type="GO" id="GO:0008967">
    <property type="term" value="F:phosphoglycolate phosphatase activity"/>
    <property type="evidence" value="ECO:0007669"/>
    <property type="project" value="TreeGrafter"/>
</dbReference>
<dbReference type="Gene3D" id="3.40.50.1000">
    <property type="entry name" value="HAD superfamily/HAD-like"/>
    <property type="match status" value="1"/>
</dbReference>
<proteinExistence type="predicted"/>
<dbReference type="NCBIfam" id="TIGR01549">
    <property type="entry name" value="HAD-SF-IA-v1"/>
    <property type="match status" value="1"/>
</dbReference>
<dbReference type="InterPro" id="IPR006439">
    <property type="entry name" value="HAD-SF_hydro_IA"/>
</dbReference>
<dbReference type="Proteomes" id="UP000004259">
    <property type="component" value="Unassembled WGS sequence"/>
</dbReference>
<evidence type="ECO:0000313" key="1">
    <source>
        <dbReference type="EMBL" id="EGC03074.1"/>
    </source>
</evidence>
<dbReference type="RefSeq" id="WP_002849799.1">
    <property type="nucleotide sequence ID" value="NZ_ADKM02000080.1"/>
</dbReference>
<dbReference type="STRING" id="246199.CUS_5921"/>
<protein>
    <submittedName>
        <fullName evidence="1">Putative phosphoglycolate phosphatase, bacterial</fullName>
    </submittedName>
</protein>
<dbReference type="SFLD" id="SFLDS00003">
    <property type="entry name" value="Haloacid_Dehalogenase"/>
    <property type="match status" value="1"/>
</dbReference>
<dbReference type="GO" id="GO:0005829">
    <property type="term" value="C:cytosol"/>
    <property type="evidence" value="ECO:0007669"/>
    <property type="project" value="TreeGrafter"/>
</dbReference>
<gene>
    <name evidence="1" type="ORF">CUS_5921</name>
</gene>
<dbReference type="InterPro" id="IPR050155">
    <property type="entry name" value="HAD-like_hydrolase_sf"/>
</dbReference>
<dbReference type="InterPro" id="IPR023198">
    <property type="entry name" value="PGP-like_dom2"/>
</dbReference>
<dbReference type="InterPro" id="IPR036412">
    <property type="entry name" value="HAD-like_sf"/>
</dbReference>
<dbReference type="InterPro" id="IPR023214">
    <property type="entry name" value="HAD_sf"/>
</dbReference>
<dbReference type="InterPro" id="IPR041492">
    <property type="entry name" value="HAD_2"/>
</dbReference>
<dbReference type="FunFam" id="3.40.50.1000:FF:000022">
    <property type="entry name" value="Phosphoglycolate phosphatase"/>
    <property type="match status" value="1"/>
</dbReference>
<accession>E9SCK6</accession>
<dbReference type="SUPFAM" id="SSF56784">
    <property type="entry name" value="HAD-like"/>
    <property type="match status" value="1"/>
</dbReference>
<organism evidence="1 2">
    <name type="scientific">Ruminococcus albus 8</name>
    <dbReference type="NCBI Taxonomy" id="246199"/>
    <lineage>
        <taxon>Bacteria</taxon>
        <taxon>Bacillati</taxon>
        <taxon>Bacillota</taxon>
        <taxon>Clostridia</taxon>
        <taxon>Eubacteriales</taxon>
        <taxon>Oscillospiraceae</taxon>
        <taxon>Ruminococcus</taxon>
    </lineage>
</organism>
<evidence type="ECO:0000313" key="2">
    <source>
        <dbReference type="Proteomes" id="UP000004259"/>
    </source>
</evidence>
<dbReference type="Gene3D" id="1.10.150.240">
    <property type="entry name" value="Putative phosphatase, domain 2"/>
    <property type="match status" value="1"/>
</dbReference>
<reference evidence="1 2" key="1">
    <citation type="submission" date="2011-02" db="EMBL/GenBank/DDBJ databases">
        <authorList>
            <person name="Nelson K.E."/>
            <person name="Sutton G."/>
            <person name="Torralba M."/>
            <person name="Durkin S."/>
            <person name="Harkins D."/>
            <person name="Montgomery R."/>
            <person name="Ziemer C."/>
            <person name="Klaassens E."/>
            <person name="Ocuiv P."/>
            <person name="Morrison M."/>
        </authorList>
    </citation>
    <scope>NUCLEOTIDE SEQUENCE [LARGE SCALE GENOMIC DNA]</scope>
    <source>
        <strain evidence="1 2">8</strain>
    </source>
</reference>
<dbReference type="AlphaFoldDB" id="E9SCK6"/>
<dbReference type="GO" id="GO:0006281">
    <property type="term" value="P:DNA repair"/>
    <property type="evidence" value="ECO:0007669"/>
    <property type="project" value="TreeGrafter"/>
</dbReference>
<name>E9SCK6_RUMAL</name>
<sequence length="218" mass="24179">MKKLYIFDLDGTLVNSLYDLGEAVNTVLARHGWAVHDMEKYRYFVGNGTLKLIERALPDGEKTPERIAEIHEEFAAEYAENLVKHTAPYDGIKELVTELKKRGALLAVASNKPDRFSKKIVETLFGKGFFDKVYGKREGVPTKPEPQIMLDIMNELGIKAEDCIHSGDSNVDVATAHNAGVKCIGCTWGFRTEEELLEAGADYIADSAEDILALTEAL</sequence>
<dbReference type="eggNOG" id="COG0546">
    <property type="taxonomic scope" value="Bacteria"/>
</dbReference>
<dbReference type="Pfam" id="PF13419">
    <property type="entry name" value="HAD_2"/>
    <property type="match status" value="1"/>
</dbReference>